<gene>
    <name evidence="1" type="ORF">CAPTEDRAFT_199639</name>
</gene>
<dbReference type="AlphaFoldDB" id="R7U948"/>
<proteinExistence type="predicted"/>
<evidence type="ECO:0000313" key="2">
    <source>
        <dbReference type="EnsemblMetazoa" id="CapteP199639"/>
    </source>
</evidence>
<protein>
    <submittedName>
        <fullName evidence="1 2">Uncharacterized protein</fullName>
    </submittedName>
</protein>
<reference evidence="2" key="3">
    <citation type="submission" date="2015-06" db="UniProtKB">
        <authorList>
            <consortium name="EnsemblMetazoa"/>
        </authorList>
    </citation>
    <scope>IDENTIFICATION</scope>
</reference>
<dbReference type="EMBL" id="KB303857">
    <property type="protein sequence ID" value="ELU02666.1"/>
    <property type="molecule type" value="Genomic_DNA"/>
</dbReference>
<dbReference type="HOGENOM" id="CLU_2006054_0_0_1"/>
<accession>R7U948</accession>
<sequence length="124" mass="14569">MTLYLQNYRDYFKKKVKRCEAWESNKENLLWAFFEEIAPANDVCVKCKKLAKDIIHCNECGLHSYFFEGLLRPDGHKCATLNPLRLVVVDEQGFFKTPYPCYGWQREDGAFETTKQWAKESSIS</sequence>
<dbReference type="EnsemblMetazoa" id="CapteT199639">
    <property type="protein sequence ID" value="CapteP199639"/>
    <property type="gene ID" value="CapteG199639"/>
</dbReference>
<name>R7U948_CAPTE</name>
<keyword evidence="3" id="KW-1185">Reference proteome</keyword>
<dbReference type="EMBL" id="AMQN01001584">
    <property type="status" value="NOT_ANNOTATED_CDS"/>
    <property type="molecule type" value="Genomic_DNA"/>
</dbReference>
<evidence type="ECO:0000313" key="3">
    <source>
        <dbReference type="Proteomes" id="UP000014760"/>
    </source>
</evidence>
<reference evidence="3" key="1">
    <citation type="submission" date="2012-12" db="EMBL/GenBank/DDBJ databases">
        <authorList>
            <person name="Hellsten U."/>
            <person name="Grimwood J."/>
            <person name="Chapman J.A."/>
            <person name="Shapiro H."/>
            <person name="Aerts A."/>
            <person name="Otillar R.P."/>
            <person name="Terry A.Y."/>
            <person name="Boore J.L."/>
            <person name="Simakov O."/>
            <person name="Marletaz F."/>
            <person name="Cho S.-J."/>
            <person name="Edsinger-Gonzales E."/>
            <person name="Havlak P."/>
            <person name="Kuo D.-H."/>
            <person name="Larsson T."/>
            <person name="Lv J."/>
            <person name="Arendt D."/>
            <person name="Savage R."/>
            <person name="Osoegawa K."/>
            <person name="de Jong P."/>
            <person name="Lindberg D.R."/>
            <person name="Seaver E.C."/>
            <person name="Weisblat D.A."/>
            <person name="Putnam N.H."/>
            <person name="Grigoriev I.V."/>
            <person name="Rokhsar D.S."/>
        </authorList>
    </citation>
    <scope>NUCLEOTIDE SEQUENCE</scope>
    <source>
        <strain evidence="3">I ESC-2004</strain>
    </source>
</reference>
<dbReference type="Proteomes" id="UP000014760">
    <property type="component" value="Unassembled WGS sequence"/>
</dbReference>
<reference evidence="1 3" key="2">
    <citation type="journal article" date="2013" name="Nature">
        <title>Insights into bilaterian evolution from three spiralian genomes.</title>
        <authorList>
            <person name="Simakov O."/>
            <person name="Marletaz F."/>
            <person name="Cho S.J."/>
            <person name="Edsinger-Gonzales E."/>
            <person name="Havlak P."/>
            <person name="Hellsten U."/>
            <person name="Kuo D.H."/>
            <person name="Larsson T."/>
            <person name="Lv J."/>
            <person name="Arendt D."/>
            <person name="Savage R."/>
            <person name="Osoegawa K."/>
            <person name="de Jong P."/>
            <person name="Grimwood J."/>
            <person name="Chapman J.A."/>
            <person name="Shapiro H."/>
            <person name="Aerts A."/>
            <person name="Otillar R.P."/>
            <person name="Terry A.Y."/>
            <person name="Boore J.L."/>
            <person name="Grigoriev I.V."/>
            <person name="Lindberg D.R."/>
            <person name="Seaver E.C."/>
            <person name="Weisblat D.A."/>
            <person name="Putnam N.H."/>
            <person name="Rokhsar D.S."/>
        </authorList>
    </citation>
    <scope>NUCLEOTIDE SEQUENCE</scope>
    <source>
        <strain evidence="1 3">I ESC-2004</strain>
    </source>
</reference>
<evidence type="ECO:0000313" key="1">
    <source>
        <dbReference type="EMBL" id="ELU02666.1"/>
    </source>
</evidence>
<organism evidence="1">
    <name type="scientific">Capitella teleta</name>
    <name type="common">Polychaete worm</name>
    <dbReference type="NCBI Taxonomy" id="283909"/>
    <lineage>
        <taxon>Eukaryota</taxon>
        <taxon>Metazoa</taxon>
        <taxon>Spiralia</taxon>
        <taxon>Lophotrochozoa</taxon>
        <taxon>Annelida</taxon>
        <taxon>Polychaeta</taxon>
        <taxon>Sedentaria</taxon>
        <taxon>Scolecida</taxon>
        <taxon>Capitellidae</taxon>
        <taxon>Capitella</taxon>
    </lineage>
</organism>